<protein>
    <submittedName>
        <fullName evidence="3">Secreted protein</fullName>
    </submittedName>
</protein>
<name>A0A1I8A1I5_9BILA</name>
<dbReference type="Proteomes" id="UP000095287">
    <property type="component" value="Unplaced"/>
</dbReference>
<feature type="region of interest" description="Disordered" evidence="1">
    <location>
        <begin position="21"/>
        <end position="72"/>
    </location>
</feature>
<reference evidence="3" key="1">
    <citation type="submission" date="2016-11" db="UniProtKB">
        <authorList>
            <consortium name="WormBaseParasite"/>
        </authorList>
    </citation>
    <scope>IDENTIFICATION</scope>
</reference>
<sequence length="72" mass="7894">MFFPLAGPQFANSFPCVTTTVASDKRQAPQEPQEGGQDAHHGRAHLRHQLFARPSTQSADVSKPSRVPQQLV</sequence>
<organism evidence="2 3">
    <name type="scientific">Steinernema glaseri</name>
    <dbReference type="NCBI Taxonomy" id="37863"/>
    <lineage>
        <taxon>Eukaryota</taxon>
        <taxon>Metazoa</taxon>
        <taxon>Ecdysozoa</taxon>
        <taxon>Nematoda</taxon>
        <taxon>Chromadorea</taxon>
        <taxon>Rhabditida</taxon>
        <taxon>Tylenchina</taxon>
        <taxon>Panagrolaimomorpha</taxon>
        <taxon>Strongyloidoidea</taxon>
        <taxon>Steinernematidae</taxon>
        <taxon>Steinernema</taxon>
    </lineage>
</organism>
<accession>A0A1I8A1I5</accession>
<evidence type="ECO:0000313" key="3">
    <source>
        <dbReference type="WBParaSite" id="L893_g32070.t1"/>
    </source>
</evidence>
<evidence type="ECO:0000313" key="2">
    <source>
        <dbReference type="Proteomes" id="UP000095287"/>
    </source>
</evidence>
<dbReference type="WBParaSite" id="L893_g32070.t1">
    <property type="protein sequence ID" value="L893_g32070.t1"/>
    <property type="gene ID" value="L893_g32070"/>
</dbReference>
<keyword evidence="2" id="KW-1185">Reference proteome</keyword>
<evidence type="ECO:0000256" key="1">
    <source>
        <dbReference type="SAM" id="MobiDB-lite"/>
    </source>
</evidence>
<dbReference type="AlphaFoldDB" id="A0A1I8A1I5"/>
<proteinExistence type="predicted"/>